<organism evidence="9 10">
    <name type="scientific">Tistrella arctica</name>
    <dbReference type="NCBI Taxonomy" id="3133430"/>
    <lineage>
        <taxon>Bacteria</taxon>
        <taxon>Pseudomonadati</taxon>
        <taxon>Pseudomonadota</taxon>
        <taxon>Alphaproteobacteria</taxon>
        <taxon>Geminicoccales</taxon>
        <taxon>Geminicoccaceae</taxon>
        <taxon>Tistrella</taxon>
    </lineage>
</organism>
<dbReference type="Pfam" id="PF00005">
    <property type="entry name" value="ABC_tran"/>
    <property type="match status" value="1"/>
</dbReference>
<evidence type="ECO:0000256" key="1">
    <source>
        <dbReference type="ARBA" id="ARBA00004417"/>
    </source>
</evidence>
<evidence type="ECO:0000313" key="10">
    <source>
        <dbReference type="Proteomes" id="UP001413721"/>
    </source>
</evidence>
<comment type="similarity">
    <text evidence="2">Belongs to the ABC transporter superfamily.</text>
</comment>
<dbReference type="InterPro" id="IPR003439">
    <property type="entry name" value="ABC_transporter-like_ATP-bd"/>
</dbReference>
<dbReference type="Pfam" id="PF08352">
    <property type="entry name" value="oligo_HPY"/>
    <property type="match status" value="1"/>
</dbReference>
<feature type="domain" description="ABC transporter" evidence="8">
    <location>
        <begin position="24"/>
        <end position="264"/>
    </location>
</feature>
<comment type="caution">
    <text evidence="9">The sequence shown here is derived from an EMBL/GenBank/DDBJ whole genome shotgun (WGS) entry which is preliminary data.</text>
</comment>
<keyword evidence="5" id="KW-0547">Nucleotide-binding</keyword>
<keyword evidence="3" id="KW-0813">Transport</keyword>
<dbReference type="GO" id="GO:0005524">
    <property type="term" value="F:ATP binding"/>
    <property type="evidence" value="ECO:0007669"/>
    <property type="project" value="UniProtKB-KW"/>
</dbReference>
<reference evidence="9 10" key="1">
    <citation type="submission" date="2024-03" db="EMBL/GenBank/DDBJ databases">
        <title>High-quality draft genome sequencing of Tistrella sp. BH-R2-4.</title>
        <authorList>
            <person name="Dong C."/>
        </authorList>
    </citation>
    <scope>NUCLEOTIDE SEQUENCE [LARGE SCALE GENOMIC DNA]</scope>
    <source>
        <strain evidence="9 10">BH-R2-4</strain>
    </source>
</reference>
<dbReference type="InterPro" id="IPR003593">
    <property type="entry name" value="AAA+_ATPase"/>
</dbReference>
<keyword evidence="6 9" id="KW-0067">ATP-binding</keyword>
<dbReference type="NCBIfam" id="TIGR01727">
    <property type="entry name" value="oligo_HPY"/>
    <property type="match status" value="1"/>
</dbReference>
<dbReference type="Gene3D" id="3.40.50.300">
    <property type="entry name" value="P-loop containing nucleotide triphosphate hydrolases"/>
    <property type="match status" value="1"/>
</dbReference>
<dbReference type="InterPro" id="IPR013563">
    <property type="entry name" value="Oligopep_ABC_C"/>
</dbReference>
<accession>A0ABU9YI38</accession>
<dbReference type="Proteomes" id="UP001413721">
    <property type="component" value="Unassembled WGS sequence"/>
</dbReference>
<evidence type="ECO:0000256" key="4">
    <source>
        <dbReference type="ARBA" id="ARBA00022475"/>
    </source>
</evidence>
<dbReference type="PANTHER" id="PTHR43297:SF2">
    <property type="entry name" value="DIPEPTIDE TRANSPORT ATP-BINDING PROTEIN DPPD"/>
    <property type="match status" value="1"/>
</dbReference>
<dbReference type="CDD" id="cd03257">
    <property type="entry name" value="ABC_NikE_OppD_transporters"/>
    <property type="match status" value="1"/>
</dbReference>
<sequence length="329" mass="33671">MTMMAMPGRVAAETVPPGGDVPALDLCGLTISVAGGAAVEGLDIRIGAGRIFCLVGESGCGKSLTALALMGLLPPGARVTAGRARIAGRPVKPGTGTPPGLAMVHQDAIASLDPLMPVGRQIAEPLMVHDGLSRARALDEAVRLMDRVGIAGARHRALAFPHEFSGGMNQRVAIAMALACRPLLLIADEPTTALDVTIQAQILDLLLDLRADTGMGVLFITHDLGVVAEIADEMAVMYAGRIAEAGPVARIFDQAAHPYTADLLACRPGHAIRGTALAAIPGQVPPPGARGPGCGFADRCRRAVDACRRQPPAVHSVAGGGMVACGVRG</sequence>
<evidence type="ECO:0000256" key="7">
    <source>
        <dbReference type="ARBA" id="ARBA00023136"/>
    </source>
</evidence>
<comment type="subcellular location">
    <subcellularLocation>
        <location evidence="1">Cell inner membrane</location>
        <topology evidence="1">Peripheral membrane protein</topology>
    </subcellularLocation>
</comment>
<keyword evidence="7" id="KW-0472">Membrane</keyword>
<dbReference type="PROSITE" id="PS50893">
    <property type="entry name" value="ABC_TRANSPORTER_2"/>
    <property type="match status" value="1"/>
</dbReference>
<keyword evidence="4" id="KW-1003">Cell membrane</keyword>
<evidence type="ECO:0000256" key="2">
    <source>
        <dbReference type="ARBA" id="ARBA00005417"/>
    </source>
</evidence>
<dbReference type="PANTHER" id="PTHR43297">
    <property type="entry name" value="OLIGOPEPTIDE TRANSPORT ATP-BINDING PROTEIN APPD"/>
    <property type="match status" value="1"/>
</dbReference>
<gene>
    <name evidence="9" type="ORF">WG926_09070</name>
</gene>
<evidence type="ECO:0000256" key="6">
    <source>
        <dbReference type="ARBA" id="ARBA00022840"/>
    </source>
</evidence>
<evidence type="ECO:0000256" key="5">
    <source>
        <dbReference type="ARBA" id="ARBA00022741"/>
    </source>
</evidence>
<name>A0ABU9YI38_9PROT</name>
<proteinExistence type="inferred from homology"/>
<evidence type="ECO:0000259" key="8">
    <source>
        <dbReference type="PROSITE" id="PS50893"/>
    </source>
</evidence>
<dbReference type="SUPFAM" id="SSF52540">
    <property type="entry name" value="P-loop containing nucleoside triphosphate hydrolases"/>
    <property type="match status" value="1"/>
</dbReference>
<evidence type="ECO:0000256" key="3">
    <source>
        <dbReference type="ARBA" id="ARBA00022448"/>
    </source>
</evidence>
<dbReference type="RefSeq" id="WP_345934757.1">
    <property type="nucleotide sequence ID" value="NZ_JBBKTV010000008.1"/>
</dbReference>
<evidence type="ECO:0000313" key="9">
    <source>
        <dbReference type="EMBL" id="MEN2988452.1"/>
    </source>
</evidence>
<dbReference type="InterPro" id="IPR027417">
    <property type="entry name" value="P-loop_NTPase"/>
</dbReference>
<protein>
    <submittedName>
        <fullName evidence="9">ABC transporter ATP-binding protein</fullName>
    </submittedName>
</protein>
<dbReference type="EMBL" id="JBBKTW010000003">
    <property type="protein sequence ID" value="MEN2988452.1"/>
    <property type="molecule type" value="Genomic_DNA"/>
</dbReference>
<dbReference type="InterPro" id="IPR050388">
    <property type="entry name" value="ABC_Ni/Peptide_Import"/>
</dbReference>
<dbReference type="SMART" id="SM00382">
    <property type="entry name" value="AAA"/>
    <property type="match status" value="1"/>
</dbReference>
<keyword evidence="10" id="KW-1185">Reference proteome</keyword>